<reference evidence="1 2" key="1">
    <citation type="submission" date="2014-10" db="EMBL/GenBank/DDBJ databases">
        <title>Draft genome of anammox bacterium scalindua brodae, obtained using differential coverage binning of sequence data from two enrichment reactors.</title>
        <authorList>
            <person name="Speth D.R."/>
            <person name="Russ L."/>
            <person name="Kartal B."/>
            <person name="Op den Camp H.J."/>
            <person name="Dutilh B.E."/>
            <person name="Jetten M.S."/>
        </authorList>
    </citation>
    <scope>NUCLEOTIDE SEQUENCE [LARGE SCALE GENOMIC DNA]</scope>
    <source>
        <strain evidence="1">RU1</strain>
    </source>
</reference>
<accession>A0A0B0EE70</accession>
<dbReference type="Proteomes" id="UP000030652">
    <property type="component" value="Unassembled WGS sequence"/>
</dbReference>
<dbReference type="AlphaFoldDB" id="A0A0B0EE70"/>
<sequence length="21" mass="2327">MADKCNTTDRTTGSIPILLYI</sequence>
<dbReference type="EMBL" id="JRYO01000266">
    <property type="protein sequence ID" value="KHE90361.1"/>
    <property type="molecule type" value="Genomic_DNA"/>
</dbReference>
<proteinExistence type="predicted"/>
<evidence type="ECO:0000313" key="2">
    <source>
        <dbReference type="Proteomes" id="UP000030652"/>
    </source>
</evidence>
<feature type="non-terminal residue" evidence="1">
    <location>
        <position position="21"/>
    </location>
</feature>
<comment type="caution">
    <text evidence="1">The sequence shown here is derived from an EMBL/GenBank/DDBJ whole genome shotgun (WGS) entry which is preliminary data.</text>
</comment>
<organism evidence="1 2">
    <name type="scientific">Candidatus Scalindua brodae</name>
    <dbReference type="NCBI Taxonomy" id="237368"/>
    <lineage>
        <taxon>Bacteria</taxon>
        <taxon>Pseudomonadati</taxon>
        <taxon>Planctomycetota</taxon>
        <taxon>Candidatus Brocadiia</taxon>
        <taxon>Candidatus Brocadiales</taxon>
        <taxon>Candidatus Scalinduaceae</taxon>
        <taxon>Candidatus Scalindua</taxon>
    </lineage>
</organism>
<name>A0A0B0EE70_9BACT</name>
<protein>
    <submittedName>
        <fullName evidence="1">Uncharacterized protein</fullName>
    </submittedName>
</protein>
<gene>
    <name evidence="1" type="ORF">SCABRO_03943</name>
</gene>
<evidence type="ECO:0000313" key="1">
    <source>
        <dbReference type="EMBL" id="KHE90361.1"/>
    </source>
</evidence>